<accession>A0ABW3JKD9</accession>
<proteinExistence type="predicted"/>
<sequence>MYKYSLIEDAGHPLFIFNTDYNYSVSLSFTNISHKLKSFESIQHIYIIDIDSFTEGITTKRVKDLKIGITISKIINDFINQNPEFLITFLCDDADNKHYLRFKKFKGWAANYGSGNIEVLSFEYPKPNRNKTYLTGVIFNPKFYSSNLITNLSKGQLDYFVNK</sequence>
<organism evidence="1 2">
    <name type="scientific">Mariniflexile jejuense</name>
    <dbReference type="NCBI Taxonomy" id="1173582"/>
    <lineage>
        <taxon>Bacteria</taxon>
        <taxon>Pseudomonadati</taxon>
        <taxon>Bacteroidota</taxon>
        <taxon>Flavobacteriia</taxon>
        <taxon>Flavobacteriales</taxon>
        <taxon>Flavobacteriaceae</taxon>
        <taxon>Mariniflexile</taxon>
    </lineage>
</organism>
<evidence type="ECO:0000313" key="2">
    <source>
        <dbReference type="Proteomes" id="UP001597061"/>
    </source>
</evidence>
<reference evidence="2" key="1">
    <citation type="journal article" date="2019" name="Int. J. Syst. Evol. Microbiol.">
        <title>The Global Catalogue of Microorganisms (GCM) 10K type strain sequencing project: providing services to taxonomists for standard genome sequencing and annotation.</title>
        <authorList>
            <consortium name="The Broad Institute Genomics Platform"/>
            <consortium name="The Broad Institute Genome Sequencing Center for Infectious Disease"/>
            <person name="Wu L."/>
            <person name="Ma J."/>
        </authorList>
    </citation>
    <scope>NUCLEOTIDE SEQUENCE [LARGE SCALE GENOMIC DNA]</scope>
    <source>
        <strain evidence="2">CCUG 62414</strain>
    </source>
</reference>
<name>A0ABW3JKD9_9FLAO</name>
<dbReference type="RefSeq" id="WP_379926395.1">
    <property type="nucleotide sequence ID" value="NZ_JBHTJI010000013.1"/>
</dbReference>
<protein>
    <submittedName>
        <fullName evidence="1">Uncharacterized protein</fullName>
    </submittedName>
</protein>
<evidence type="ECO:0000313" key="1">
    <source>
        <dbReference type="EMBL" id="MFD0990751.1"/>
    </source>
</evidence>
<comment type="caution">
    <text evidence="1">The sequence shown here is derived from an EMBL/GenBank/DDBJ whole genome shotgun (WGS) entry which is preliminary data.</text>
</comment>
<keyword evidence="2" id="KW-1185">Reference proteome</keyword>
<gene>
    <name evidence="1" type="ORF">ACFQ1R_11635</name>
</gene>
<dbReference type="Proteomes" id="UP001597061">
    <property type="component" value="Unassembled WGS sequence"/>
</dbReference>
<dbReference type="EMBL" id="JBHTJI010000013">
    <property type="protein sequence ID" value="MFD0990751.1"/>
    <property type="molecule type" value="Genomic_DNA"/>
</dbReference>